<dbReference type="SMART" id="SM00866">
    <property type="entry name" value="UTRA"/>
    <property type="match status" value="1"/>
</dbReference>
<accession>A0A0F4TZ55</accession>
<dbReference type="InterPro" id="IPR036388">
    <property type="entry name" value="WH-like_DNA-bd_sf"/>
</dbReference>
<evidence type="ECO:0000256" key="7">
    <source>
        <dbReference type="ARBA" id="ARBA00060686"/>
    </source>
</evidence>
<protein>
    <recommendedName>
        <fullName evidence="8 9">Histidine utilization repressor</fullName>
    </recommendedName>
</protein>
<evidence type="ECO:0000313" key="11">
    <source>
        <dbReference type="EMBL" id="KJZ49369.1"/>
    </source>
</evidence>
<dbReference type="NCBIfam" id="TIGR02018">
    <property type="entry name" value="his_ut_repres"/>
    <property type="match status" value="1"/>
</dbReference>
<evidence type="ECO:0000256" key="2">
    <source>
        <dbReference type="ARBA" id="ARBA00022808"/>
    </source>
</evidence>
<dbReference type="EMBL" id="LACC01000009">
    <property type="protein sequence ID" value="KJZ49369.1"/>
    <property type="molecule type" value="Genomic_DNA"/>
</dbReference>
<dbReference type="Pfam" id="PF00392">
    <property type="entry name" value="GntR"/>
    <property type="match status" value="1"/>
</dbReference>
<evidence type="ECO:0000256" key="6">
    <source>
        <dbReference type="ARBA" id="ARBA00058362"/>
    </source>
</evidence>
<evidence type="ECO:0000256" key="9">
    <source>
        <dbReference type="NCBIfam" id="TIGR02018"/>
    </source>
</evidence>
<dbReference type="GO" id="GO:0003677">
    <property type="term" value="F:DNA binding"/>
    <property type="evidence" value="ECO:0007669"/>
    <property type="project" value="UniProtKB-UniRule"/>
</dbReference>
<dbReference type="PROSITE" id="PS50949">
    <property type="entry name" value="HTH_GNTR"/>
    <property type="match status" value="1"/>
</dbReference>
<evidence type="ECO:0000256" key="8">
    <source>
        <dbReference type="ARBA" id="ARBA00071620"/>
    </source>
</evidence>
<dbReference type="GO" id="GO:0003700">
    <property type="term" value="F:DNA-binding transcription factor activity"/>
    <property type="evidence" value="ECO:0007669"/>
    <property type="project" value="UniProtKB-UniRule"/>
</dbReference>
<name>A0A0F4TZ55_PSEFL</name>
<dbReference type="CDD" id="cd07377">
    <property type="entry name" value="WHTH_GntR"/>
    <property type="match status" value="1"/>
</dbReference>
<comment type="pathway">
    <text evidence="7">Amino-acid degradation; L-histidine degradation into L-glutamate [regulation].</text>
</comment>
<dbReference type="SMART" id="SM00345">
    <property type="entry name" value="HTH_GNTR"/>
    <property type="match status" value="1"/>
</dbReference>
<keyword evidence="1" id="KW-0678">Repressor</keyword>
<dbReference type="AlphaFoldDB" id="A0A0F4TZ55"/>
<evidence type="ECO:0000256" key="4">
    <source>
        <dbReference type="ARBA" id="ARBA00023125"/>
    </source>
</evidence>
<evidence type="ECO:0000313" key="12">
    <source>
        <dbReference type="Proteomes" id="UP000033588"/>
    </source>
</evidence>
<dbReference type="Proteomes" id="UP000033588">
    <property type="component" value="Unassembled WGS sequence"/>
</dbReference>
<gene>
    <name evidence="11" type="ORF">VC35_06480</name>
</gene>
<keyword evidence="3" id="KW-0805">Transcription regulation</keyword>
<dbReference type="Gene3D" id="3.40.1410.10">
    <property type="entry name" value="Chorismate lyase-like"/>
    <property type="match status" value="1"/>
</dbReference>
<keyword evidence="5" id="KW-0804">Transcription</keyword>
<organism evidence="11 12">
    <name type="scientific">Pseudomonas fluorescens</name>
    <dbReference type="NCBI Taxonomy" id="294"/>
    <lineage>
        <taxon>Bacteria</taxon>
        <taxon>Pseudomonadati</taxon>
        <taxon>Pseudomonadota</taxon>
        <taxon>Gammaproteobacteria</taxon>
        <taxon>Pseudomonadales</taxon>
        <taxon>Pseudomonadaceae</taxon>
        <taxon>Pseudomonas</taxon>
    </lineage>
</organism>
<dbReference type="SUPFAM" id="SSF46785">
    <property type="entry name" value="Winged helix' DNA-binding domain"/>
    <property type="match status" value="1"/>
</dbReference>
<evidence type="ECO:0000256" key="1">
    <source>
        <dbReference type="ARBA" id="ARBA00022491"/>
    </source>
</evidence>
<dbReference type="GO" id="GO:0045892">
    <property type="term" value="P:negative regulation of DNA-templated transcription"/>
    <property type="evidence" value="ECO:0007669"/>
    <property type="project" value="UniProtKB-UniRule"/>
</dbReference>
<dbReference type="PANTHER" id="PTHR44846:SF16">
    <property type="entry name" value="TRANSCRIPTIONAL REGULATOR PHNF-RELATED"/>
    <property type="match status" value="1"/>
</dbReference>
<dbReference type="FunFam" id="3.40.1410.10:FF:000004">
    <property type="entry name" value="Histidine utilization repressor"/>
    <property type="match status" value="1"/>
</dbReference>
<dbReference type="PANTHER" id="PTHR44846">
    <property type="entry name" value="MANNOSYL-D-GLYCERATE TRANSPORT/METABOLISM SYSTEM REPRESSOR MNGR-RELATED"/>
    <property type="match status" value="1"/>
</dbReference>
<dbReference type="Gene3D" id="1.10.10.10">
    <property type="entry name" value="Winged helix-like DNA-binding domain superfamily/Winged helix DNA-binding domain"/>
    <property type="match status" value="1"/>
</dbReference>
<dbReference type="InterPro" id="IPR028978">
    <property type="entry name" value="Chorismate_lyase_/UTRA_dom_sf"/>
</dbReference>
<evidence type="ECO:0000259" key="10">
    <source>
        <dbReference type="PROSITE" id="PS50949"/>
    </source>
</evidence>
<sequence length="250" mass="28162">MSKPIEDNASLEPFSLESPSPLYARVKQIIMQKIRSGAWLPNSKLPSESELLNLLGVSRMTINRALRELTIEGSLVRMQGVGTFVAEPKGHAALFEIHNIAEEIAARGHEHRCEVVVLEEMPERARASMPFPLEGVKRLFHSVVVHHENDVPVQIEERFVNAEVAPAYLQQDFTKVTPYAYLIQLAPLTEGEHVVESIHAKSAECKLLQINRYEPCLLIRRRTWAAMGQVGCARLVYPGSRYRLEGKFGN</sequence>
<dbReference type="InterPro" id="IPR036390">
    <property type="entry name" value="WH_DNA-bd_sf"/>
</dbReference>
<reference evidence="11 12" key="1">
    <citation type="submission" date="2015-03" db="EMBL/GenBank/DDBJ databases">
        <title>Comparative genomics of Pseudomonas insights into diversity of traits involved in vanlence and defense.</title>
        <authorList>
            <person name="Qin Y."/>
        </authorList>
    </citation>
    <scope>NUCLEOTIDE SEQUENCE [LARGE SCALE GENOMIC DNA]</scope>
    <source>
        <strain evidence="11 12">C8</strain>
    </source>
</reference>
<comment type="caution">
    <text evidence="11">The sequence shown here is derived from an EMBL/GenBank/DDBJ whole genome shotgun (WGS) entry which is preliminary data.</text>
</comment>
<keyword evidence="4" id="KW-0238">DNA-binding</keyword>
<dbReference type="FunFam" id="1.10.10.10:FF:000079">
    <property type="entry name" value="GntR family transcriptional regulator"/>
    <property type="match status" value="1"/>
</dbReference>
<dbReference type="RefSeq" id="WP_046038586.1">
    <property type="nucleotide sequence ID" value="NZ_CABVJD010000002.1"/>
</dbReference>
<dbReference type="InterPro" id="IPR050679">
    <property type="entry name" value="Bact_HTH_transcr_reg"/>
</dbReference>
<dbReference type="InterPro" id="IPR010248">
    <property type="entry name" value="His_ut_repres"/>
</dbReference>
<dbReference type="PATRIC" id="fig|294.132.peg.5889"/>
<proteinExistence type="predicted"/>
<feature type="domain" description="HTH gntR-type" evidence="10">
    <location>
        <begin position="20"/>
        <end position="88"/>
    </location>
</feature>
<dbReference type="OrthoDB" id="9808698at2"/>
<dbReference type="SUPFAM" id="SSF64288">
    <property type="entry name" value="Chorismate lyase-like"/>
    <property type="match status" value="1"/>
</dbReference>
<dbReference type="Pfam" id="PF07702">
    <property type="entry name" value="UTRA"/>
    <property type="match status" value="1"/>
</dbReference>
<evidence type="ECO:0000256" key="5">
    <source>
        <dbReference type="ARBA" id="ARBA00023163"/>
    </source>
</evidence>
<keyword evidence="2" id="KW-0369">Histidine metabolism</keyword>
<dbReference type="GO" id="GO:0006547">
    <property type="term" value="P:L-histidine metabolic process"/>
    <property type="evidence" value="ECO:0007669"/>
    <property type="project" value="UniProtKB-UniRule"/>
</dbReference>
<evidence type="ECO:0000256" key="3">
    <source>
        <dbReference type="ARBA" id="ARBA00023015"/>
    </source>
</evidence>
<dbReference type="PRINTS" id="PR00035">
    <property type="entry name" value="HTHGNTR"/>
</dbReference>
<dbReference type="InterPro" id="IPR011663">
    <property type="entry name" value="UTRA"/>
</dbReference>
<dbReference type="InterPro" id="IPR000524">
    <property type="entry name" value="Tscrpt_reg_HTH_GntR"/>
</dbReference>
<comment type="function">
    <text evidence="6">Repressor which binds to the hutP region in the histidine utilization (hut) operon. It blocks the expression of all the hut genes in the absence of inducer.</text>
</comment>